<dbReference type="Pfam" id="PF13196">
    <property type="entry name" value="DUF4012"/>
    <property type="match status" value="1"/>
</dbReference>
<dbReference type="EMBL" id="LR589651">
    <property type="protein sequence ID" value="VTP10089.1"/>
    <property type="molecule type" value="Genomic_DNA"/>
</dbReference>
<organism evidence="1">
    <name type="scientific">Mycolicibacterium smegmatis</name>
    <name type="common">Mycobacterium smegmatis</name>
    <dbReference type="NCBI Taxonomy" id="1772"/>
    <lineage>
        <taxon>Bacteria</taxon>
        <taxon>Bacillati</taxon>
        <taxon>Actinomycetota</taxon>
        <taxon>Actinomycetes</taxon>
        <taxon>Mycobacteriales</taxon>
        <taxon>Mycobacteriaceae</taxon>
        <taxon>Mycolicibacterium</taxon>
    </lineage>
</organism>
<accession>A0A653FKX6</accession>
<protein>
    <submittedName>
        <fullName evidence="1">Uncharacterized protein</fullName>
    </submittedName>
</protein>
<name>A0A653FKX6_MYCSM</name>
<sequence length="211" mass="23160">MMGADGSRDYFMGFQTNAEARRTGGLLGGFGVLHFDNGKFTVDELGANADLDKPFTPIDLGGEYNEQYGFTNPTTDFHNSNLSSHFPYAAQIWKSMWTQQTGVDVDGVVAIDPVALSYILGAVGPVTLTDGGEDQQFQSGGTGGIHCLSTFPDDQPARKRYLQGCRERRGEEDGRAVQSRGNCSTRWARLSVSAVSSTIRGCRRRMRMRDR</sequence>
<dbReference type="InterPro" id="IPR025101">
    <property type="entry name" value="DUF4012"/>
</dbReference>
<reference evidence="1" key="1">
    <citation type="submission" date="2019-05" db="EMBL/GenBank/DDBJ databases">
        <authorList>
            <person name="Naeem R."/>
            <person name="Antony C."/>
            <person name="Guan Q."/>
        </authorList>
    </citation>
    <scope>NUCLEOTIDE SEQUENCE</scope>
    <source>
        <strain evidence="1">1</strain>
    </source>
</reference>
<dbReference type="RefSeq" id="WP_223495472.1">
    <property type="nucleotide sequence ID" value="NZ_CP080272.1"/>
</dbReference>
<dbReference type="AlphaFoldDB" id="A0A653FKX6"/>
<evidence type="ECO:0000313" key="1">
    <source>
        <dbReference type="EMBL" id="VTP10089.1"/>
    </source>
</evidence>
<gene>
    <name evidence="1" type="ORF">BIN_B_04428</name>
</gene>
<proteinExistence type="predicted"/>